<dbReference type="OrthoDB" id="4380123at2"/>
<dbReference type="Proteomes" id="UP000199183">
    <property type="component" value="Unassembled WGS sequence"/>
</dbReference>
<dbReference type="PANTHER" id="PTHR17985">
    <property type="entry name" value="SER/THR-RICH PROTEIN T10 IN DGCR REGION"/>
    <property type="match status" value="1"/>
</dbReference>
<dbReference type="STRING" id="640635.SAMN04489806_0976"/>
<dbReference type="EMBL" id="FNRY01000001">
    <property type="protein sequence ID" value="SEB52506.1"/>
    <property type="molecule type" value="Genomic_DNA"/>
</dbReference>
<dbReference type="InterPro" id="IPR008551">
    <property type="entry name" value="TANGO2"/>
</dbReference>
<accession>A0A1H4K2J4</accession>
<proteinExistence type="predicted"/>
<organism evidence="1 2">
    <name type="scientific">Paramicrobacterium humi</name>
    <dbReference type="NCBI Taxonomy" id="640635"/>
    <lineage>
        <taxon>Bacteria</taxon>
        <taxon>Bacillati</taxon>
        <taxon>Actinomycetota</taxon>
        <taxon>Actinomycetes</taxon>
        <taxon>Micrococcales</taxon>
        <taxon>Microbacteriaceae</taxon>
        <taxon>Paramicrobacterium</taxon>
    </lineage>
</organism>
<name>A0A1H4K2J4_9MICO</name>
<evidence type="ECO:0000313" key="2">
    <source>
        <dbReference type="Proteomes" id="UP000199183"/>
    </source>
</evidence>
<dbReference type="AlphaFoldDB" id="A0A1H4K2J4"/>
<keyword evidence="2" id="KW-1185">Reference proteome</keyword>
<dbReference type="PANTHER" id="PTHR17985:SF8">
    <property type="entry name" value="TRANSPORT AND GOLGI ORGANIZATION PROTEIN 2 HOMOLOG"/>
    <property type="match status" value="1"/>
</dbReference>
<gene>
    <name evidence="1" type="ORF">SAMN04489806_0976</name>
</gene>
<reference evidence="1 2" key="1">
    <citation type="submission" date="2016-10" db="EMBL/GenBank/DDBJ databases">
        <authorList>
            <person name="de Groot N.N."/>
        </authorList>
    </citation>
    <scope>NUCLEOTIDE SEQUENCE [LARGE SCALE GENOMIC DNA]</scope>
    <source>
        <strain evidence="1 2">DSM 21799</strain>
    </source>
</reference>
<sequence>MCTVFIRVPDAADAPIRLLAVRDEDPARAWNPLGAWWPDTLPGVLGVRDVRAGGAWLAADPARSRLAVLLNRADVLRRPDSELVSRGAIVLDSVAGRSPAEEPPAHGFNLVEIDAHGARVITWNGVELTTTPLEPGSHMIAHDGLDDPATPRIARWLDEFRDTGVADGERWWEPWLQLVARSAALDPTDDDAIIRDNRAHGFPTLSLLACTASVSSEGVDLTYGELTEPGHWGGLEFAPA</sequence>
<protein>
    <submittedName>
        <fullName evidence="1">Transport and Golgi organisation 2</fullName>
    </submittedName>
</protein>
<dbReference type="Pfam" id="PF05742">
    <property type="entry name" value="TANGO2"/>
    <property type="match status" value="1"/>
</dbReference>
<dbReference type="RefSeq" id="WP_091180677.1">
    <property type="nucleotide sequence ID" value="NZ_FNRY01000001.1"/>
</dbReference>
<evidence type="ECO:0000313" key="1">
    <source>
        <dbReference type="EMBL" id="SEB52506.1"/>
    </source>
</evidence>